<dbReference type="Proteomes" id="UP001282284">
    <property type="component" value="Unassembled WGS sequence"/>
</dbReference>
<dbReference type="Pfam" id="PF09388">
    <property type="entry name" value="SpoOE-like"/>
    <property type="match status" value="1"/>
</dbReference>
<comment type="caution">
    <text evidence="1">The sequence shown here is derived from an EMBL/GenBank/DDBJ whole genome shotgun (WGS) entry which is preliminary data.</text>
</comment>
<dbReference type="InterPro" id="IPR018540">
    <property type="entry name" value="Spo0E-like"/>
</dbReference>
<organism evidence="1 2">
    <name type="scientific">Sporosarcina saromensis</name>
    <dbReference type="NCBI Taxonomy" id="359365"/>
    <lineage>
        <taxon>Bacteria</taxon>
        <taxon>Bacillati</taxon>
        <taxon>Bacillota</taxon>
        <taxon>Bacilli</taxon>
        <taxon>Bacillales</taxon>
        <taxon>Caryophanaceae</taxon>
        <taxon>Sporosarcina</taxon>
    </lineage>
</organism>
<accession>A0ABU4G4S9</accession>
<dbReference type="EMBL" id="JAUBDI010000001">
    <property type="protein sequence ID" value="MDW0111957.1"/>
    <property type="molecule type" value="Genomic_DNA"/>
</dbReference>
<evidence type="ECO:0000313" key="1">
    <source>
        <dbReference type="EMBL" id="MDW0111957.1"/>
    </source>
</evidence>
<reference evidence="1 2" key="1">
    <citation type="submission" date="2023-06" db="EMBL/GenBank/DDBJ databases">
        <title>Sporosarcina sp. nov., isolated from Korean traditional fermented seafood 'Jeotgal'.</title>
        <authorList>
            <person name="Yang A.I."/>
            <person name="Shin N.-R."/>
        </authorList>
    </citation>
    <scope>NUCLEOTIDE SEQUENCE [LARGE SCALE GENOMIC DNA]</scope>
    <source>
        <strain evidence="1 2">KCTC13119</strain>
    </source>
</reference>
<evidence type="ECO:0000313" key="2">
    <source>
        <dbReference type="Proteomes" id="UP001282284"/>
    </source>
</evidence>
<name>A0ABU4G4S9_9BACL</name>
<dbReference type="Gene3D" id="4.10.280.10">
    <property type="entry name" value="Helix-loop-helix DNA-binding domain"/>
    <property type="match status" value="1"/>
</dbReference>
<proteinExistence type="predicted"/>
<keyword evidence="2" id="KW-1185">Reference proteome</keyword>
<gene>
    <name evidence="1" type="ORF">QT711_02075</name>
</gene>
<dbReference type="InterPro" id="IPR036638">
    <property type="entry name" value="HLH_DNA-bd_sf"/>
</dbReference>
<dbReference type="RefSeq" id="WP_317941825.1">
    <property type="nucleotide sequence ID" value="NZ_JAUBDI010000001.1"/>
</dbReference>
<dbReference type="InterPro" id="IPR037208">
    <property type="entry name" value="Spo0E-like_sf"/>
</dbReference>
<dbReference type="SUPFAM" id="SSF140500">
    <property type="entry name" value="BAS1536-like"/>
    <property type="match status" value="1"/>
</dbReference>
<protein>
    <submittedName>
        <fullName evidence="1">Aspartyl-phosphate phosphatase Spo0E family protein</fullName>
    </submittedName>
</protein>
<sequence length="52" mass="5870">MRCLLEEQIELTRQELSAIALEKGISSKETIEVSEELDRLLNALQTIDELPG</sequence>